<dbReference type="OrthoDB" id="2957942at2"/>
<protein>
    <submittedName>
        <fullName evidence="1">Uncharacterized protein</fullName>
    </submittedName>
</protein>
<proteinExistence type="predicted"/>
<dbReference type="AlphaFoldDB" id="A0A163R0Y0"/>
<gene>
    <name evidence="1" type="ORF">AWM68_06520</name>
</gene>
<keyword evidence="2" id="KW-1185">Reference proteome</keyword>
<dbReference type="Proteomes" id="UP000076567">
    <property type="component" value="Unassembled WGS sequence"/>
</dbReference>
<reference evidence="2" key="1">
    <citation type="submission" date="2016-01" db="EMBL/GenBank/DDBJ databases">
        <title>Draft genome of Chromobacterium sp. F49.</title>
        <authorList>
            <person name="Hong K.W."/>
        </authorList>
    </citation>
    <scope>NUCLEOTIDE SEQUENCE [LARGE SCALE GENOMIC DNA]</scope>
    <source>
        <strain evidence="2">P7IIIA</strain>
    </source>
</reference>
<organism evidence="1 2">
    <name type="scientific">Fictibacillus phosphorivorans</name>
    <dbReference type="NCBI Taxonomy" id="1221500"/>
    <lineage>
        <taxon>Bacteria</taxon>
        <taxon>Bacillati</taxon>
        <taxon>Bacillota</taxon>
        <taxon>Bacilli</taxon>
        <taxon>Bacillales</taxon>
        <taxon>Fictibacillaceae</taxon>
        <taxon>Fictibacillus</taxon>
    </lineage>
</organism>
<name>A0A163R0Y0_9BACL</name>
<accession>A0A163R0Y0</accession>
<sequence>MQILKKVLIGSALIGGFAIYTQYEKNAEPAWSVNTKEFTVVNTIQEGMKREYVKFEELEMVDEFGFLKDANKTVALEEAYRTLKIEKIWYLEGRLYFLYSVDVKERDKDEYDVPRLSVKNMLFKSNEGKELVLRAGENMGDTGSRDEGFVYKHRLYRSMMLIPGPIENEEIDWSILGKANTIQLKDVAISNKTAGSKALKDISLKVTSDNPYVKVLKSEAINQTISFDDQKVKIKSIDALLYEQRILLDIPKNADDLIGFSATSDNFFSQTQTLGIIGTPSTGFYMPIYEMQDLDSKKKEQSITFHSSVHKDNRFFSWKVPKEDIQSFLTNKDQPIVKNEVIMNMNETKIIYEGLTLFEGIPRIIFSVKAASNKSSDERGFIPESYFNGDEVQEEYVRHYKNNLISIEGEKKEKIRNFDIHSSESDDKKMYYITFLNEEDLKNGEWNPIMIPQQELTINISNLTYEKPLPKPVTINYKNPIHKSK</sequence>
<dbReference type="EMBL" id="LRFC01000023">
    <property type="protein sequence ID" value="KZE66029.1"/>
    <property type="molecule type" value="Genomic_DNA"/>
</dbReference>
<dbReference type="RefSeq" id="WP_066241238.1">
    <property type="nucleotide sequence ID" value="NZ_LRFC01000023.1"/>
</dbReference>
<comment type="caution">
    <text evidence="1">The sequence shown here is derived from an EMBL/GenBank/DDBJ whole genome shotgun (WGS) entry which is preliminary data.</text>
</comment>
<evidence type="ECO:0000313" key="1">
    <source>
        <dbReference type="EMBL" id="KZE66029.1"/>
    </source>
</evidence>
<evidence type="ECO:0000313" key="2">
    <source>
        <dbReference type="Proteomes" id="UP000076567"/>
    </source>
</evidence>